<reference evidence="1" key="1">
    <citation type="journal article" date="2020" name="Nat. Commun.">
        <title>Large-scale genome sequencing of mycorrhizal fungi provides insights into the early evolution of symbiotic traits.</title>
        <authorList>
            <person name="Miyauchi S."/>
            <person name="Kiss E."/>
            <person name="Kuo A."/>
            <person name="Drula E."/>
            <person name="Kohler A."/>
            <person name="Sanchez-Garcia M."/>
            <person name="Morin E."/>
            <person name="Andreopoulos B."/>
            <person name="Barry K.W."/>
            <person name="Bonito G."/>
            <person name="Buee M."/>
            <person name="Carver A."/>
            <person name="Chen C."/>
            <person name="Cichocki N."/>
            <person name="Clum A."/>
            <person name="Culley D."/>
            <person name="Crous P.W."/>
            <person name="Fauchery L."/>
            <person name="Girlanda M."/>
            <person name="Hayes R.D."/>
            <person name="Keri Z."/>
            <person name="LaButti K."/>
            <person name="Lipzen A."/>
            <person name="Lombard V."/>
            <person name="Magnuson J."/>
            <person name="Maillard F."/>
            <person name="Murat C."/>
            <person name="Nolan M."/>
            <person name="Ohm R.A."/>
            <person name="Pangilinan J."/>
            <person name="Pereira M.F."/>
            <person name="Perotto S."/>
            <person name="Peter M."/>
            <person name="Pfister S."/>
            <person name="Riley R."/>
            <person name="Sitrit Y."/>
            <person name="Stielow J.B."/>
            <person name="Szollosi G."/>
            <person name="Zifcakova L."/>
            <person name="Stursova M."/>
            <person name="Spatafora J.W."/>
            <person name="Tedersoo L."/>
            <person name="Vaario L.M."/>
            <person name="Yamada A."/>
            <person name="Yan M."/>
            <person name="Wang P."/>
            <person name="Xu J."/>
            <person name="Bruns T."/>
            <person name="Baldrian P."/>
            <person name="Vilgalys R."/>
            <person name="Dunand C."/>
            <person name="Henrissat B."/>
            <person name="Grigoriev I.V."/>
            <person name="Hibbett D."/>
            <person name="Nagy L.G."/>
            <person name="Martin F.M."/>
        </authorList>
    </citation>
    <scope>NUCLEOTIDE SEQUENCE</scope>
    <source>
        <strain evidence="1">UP504</strain>
    </source>
</reference>
<dbReference type="OrthoDB" id="3257768at2759"/>
<protein>
    <submittedName>
        <fullName evidence="1">Uncharacterized protein</fullName>
    </submittedName>
</protein>
<dbReference type="InterPro" id="IPR040521">
    <property type="entry name" value="KDZ"/>
</dbReference>
<accession>A0A9P6AIE1</accession>
<gene>
    <name evidence="1" type="ORF">BS47DRAFT_1306623</name>
</gene>
<dbReference type="Pfam" id="PF18758">
    <property type="entry name" value="KDZ"/>
    <property type="match status" value="1"/>
</dbReference>
<evidence type="ECO:0000313" key="1">
    <source>
        <dbReference type="EMBL" id="KAF9505441.1"/>
    </source>
</evidence>
<organism evidence="1 2">
    <name type="scientific">Hydnum rufescens UP504</name>
    <dbReference type="NCBI Taxonomy" id="1448309"/>
    <lineage>
        <taxon>Eukaryota</taxon>
        <taxon>Fungi</taxon>
        <taxon>Dikarya</taxon>
        <taxon>Basidiomycota</taxon>
        <taxon>Agaricomycotina</taxon>
        <taxon>Agaricomycetes</taxon>
        <taxon>Cantharellales</taxon>
        <taxon>Hydnaceae</taxon>
        <taxon>Hydnum</taxon>
    </lineage>
</organism>
<name>A0A9P6AIE1_9AGAM</name>
<dbReference type="Proteomes" id="UP000886523">
    <property type="component" value="Unassembled WGS sequence"/>
</dbReference>
<keyword evidence="2" id="KW-1185">Reference proteome</keyword>
<dbReference type="EMBL" id="MU129153">
    <property type="protein sequence ID" value="KAF9505441.1"/>
    <property type="molecule type" value="Genomic_DNA"/>
</dbReference>
<evidence type="ECO:0000313" key="2">
    <source>
        <dbReference type="Proteomes" id="UP000886523"/>
    </source>
</evidence>
<proteinExistence type="predicted"/>
<comment type="caution">
    <text evidence="1">The sequence shown here is derived from an EMBL/GenBank/DDBJ whole genome shotgun (WGS) entry which is preliminary data.</text>
</comment>
<sequence length="56" mass="6069">GAGCMDGKGIEYNWANINPAANSTKEMGKGSQHNTIDDLFGDWNYCKVIGLSKLFS</sequence>
<dbReference type="AlphaFoldDB" id="A0A9P6AIE1"/>
<feature type="non-terminal residue" evidence="1">
    <location>
        <position position="1"/>
    </location>
</feature>